<gene>
    <name evidence="1" type="ORF">ACFQ27_10990</name>
</gene>
<dbReference type="InterPro" id="IPR040442">
    <property type="entry name" value="Pyrv_kinase-like_dom_sf"/>
</dbReference>
<dbReference type="EMBL" id="JBHTLQ010000021">
    <property type="protein sequence ID" value="MFD1191106.1"/>
    <property type="molecule type" value="Genomic_DNA"/>
</dbReference>
<protein>
    <submittedName>
        <fullName evidence="1">Isocitrate lyase/phosphoenolpyruvate mutase family protein</fullName>
    </submittedName>
</protein>
<dbReference type="PANTHER" id="PTHR42905:SF16">
    <property type="entry name" value="CARBOXYPHOSPHONOENOLPYRUVATE PHOSPHONOMUTASE-LIKE PROTEIN (AFU_ORTHOLOGUE AFUA_5G07230)"/>
    <property type="match status" value="1"/>
</dbReference>
<dbReference type="PANTHER" id="PTHR42905">
    <property type="entry name" value="PHOSPHOENOLPYRUVATE CARBOXYLASE"/>
    <property type="match status" value="1"/>
</dbReference>
<dbReference type="Gene3D" id="3.20.20.60">
    <property type="entry name" value="Phosphoenolpyruvate-binding domains"/>
    <property type="match status" value="1"/>
</dbReference>
<dbReference type="RefSeq" id="WP_377353614.1">
    <property type="nucleotide sequence ID" value="NZ_JBHTLQ010000021.1"/>
</dbReference>
<dbReference type="CDD" id="cd00377">
    <property type="entry name" value="ICL_PEPM"/>
    <property type="match status" value="1"/>
</dbReference>
<keyword evidence="1" id="KW-0456">Lyase</keyword>
<reference evidence="2" key="1">
    <citation type="journal article" date="2019" name="Int. J. Syst. Evol. Microbiol.">
        <title>The Global Catalogue of Microorganisms (GCM) 10K type strain sequencing project: providing services to taxonomists for standard genome sequencing and annotation.</title>
        <authorList>
            <consortium name="The Broad Institute Genomics Platform"/>
            <consortium name="The Broad Institute Genome Sequencing Center for Infectious Disease"/>
            <person name="Wu L."/>
            <person name="Ma J."/>
        </authorList>
    </citation>
    <scope>NUCLEOTIDE SEQUENCE [LARGE SCALE GENOMIC DNA]</scope>
    <source>
        <strain evidence="2">CCUG 55074</strain>
    </source>
</reference>
<accession>A0ABW3T2I2</accession>
<evidence type="ECO:0000313" key="1">
    <source>
        <dbReference type="EMBL" id="MFD1191106.1"/>
    </source>
</evidence>
<dbReference type="InterPro" id="IPR015813">
    <property type="entry name" value="Pyrv/PenolPyrv_kinase-like_dom"/>
</dbReference>
<dbReference type="Pfam" id="PF13714">
    <property type="entry name" value="PEP_mutase"/>
    <property type="match status" value="1"/>
</dbReference>
<keyword evidence="2" id="KW-1185">Reference proteome</keyword>
<comment type="caution">
    <text evidence="1">The sequence shown here is derived from an EMBL/GenBank/DDBJ whole genome shotgun (WGS) entry which is preliminary data.</text>
</comment>
<name>A0ABW3T2I2_9CAUL</name>
<dbReference type="Proteomes" id="UP001597216">
    <property type="component" value="Unassembled WGS sequence"/>
</dbReference>
<dbReference type="GO" id="GO:0016829">
    <property type="term" value="F:lyase activity"/>
    <property type="evidence" value="ECO:0007669"/>
    <property type="project" value="UniProtKB-KW"/>
</dbReference>
<evidence type="ECO:0000313" key="2">
    <source>
        <dbReference type="Proteomes" id="UP001597216"/>
    </source>
</evidence>
<dbReference type="SUPFAM" id="SSF51621">
    <property type="entry name" value="Phosphoenolpyruvate/pyruvate domain"/>
    <property type="match status" value="1"/>
</dbReference>
<proteinExistence type="predicted"/>
<dbReference type="InterPro" id="IPR039556">
    <property type="entry name" value="ICL/PEPM"/>
</dbReference>
<organism evidence="1 2">
    <name type="scientific">Phenylobacterium conjunctum</name>
    <dbReference type="NCBI Taxonomy" id="1298959"/>
    <lineage>
        <taxon>Bacteria</taxon>
        <taxon>Pseudomonadati</taxon>
        <taxon>Pseudomonadota</taxon>
        <taxon>Alphaproteobacteria</taxon>
        <taxon>Caulobacterales</taxon>
        <taxon>Caulobacteraceae</taxon>
        <taxon>Phenylobacterium</taxon>
    </lineage>
</organism>
<sequence length="265" mass="27081">MSHAATFHALHKGPDILILPNAWDAASAAIMADAGARAVATSSAAVAWAHGYADGDHLPVPILIRALEEIARILPVPLTADIEGGYTDDLATLAETIRAVIGAGAVGINLEDGTRDPDLHARKIEAARKAAAGAGVDLFINARTDVYLKRLVPAEQAEAEAVRRAGLYAGAGASGIFIPFANDAALIGRLAAAVALPLNIMGFAGVPKAADLQALGARRLSSATGLFRAAFATVKRVTEAFLADGDPDAVAQAAQGAPDLNARFG</sequence>